<evidence type="ECO:0000256" key="5">
    <source>
        <dbReference type="ARBA" id="ARBA00023180"/>
    </source>
</evidence>
<feature type="domain" description="Peptidase A1" evidence="7">
    <location>
        <begin position="41"/>
        <end position="367"/>
    </location>
</feature>
<feature type="active site" evidence="6">
    <location>
        <position position="59"/>
    </location>
</feature>
<dbReference type="InterPro" id="IPR032799">
    <property type="entry name" value="TAXi_C"/>
</dbReference>
<dbReference type="SMR" id="A0A803LJ45"/>
<dbReference type="Pfam" id="PF14541">
    <property type="entry name" value="TAXi_C"/>
    <property type="match status" value="1"/>
</dbReference>
<feature type="active site" evidence="6">
    <location>
        <position position="253"/>
    </location>
</feature>
<comment type="similarity">
    <text evidence="1">Belongs to the peptidase A1 family.</text>
</comment>
<sequence>MTSEERVQRLVHHSASRYHRHTKSLVANYLDTNIIPGDGDYLIKIAIGRPPVEMYAIADTGSDLIWVQCESCDICDAQNNAAYFDPQSSSSYKTLPCNSTICDTDPSMQCDDDTGTECEYFYTYGSGSTISAGIMGTDLLTLDTSKTNCVFGCGIVQDGSFDRNAGGLVGLGGGPLSLISQLGPTIANKFSYCLTPITSNSTSTLTLGNSPAKTGSVVIPLVTQDNPTYYAINLKAISIGQDEVDINKDIVIDSGSTLTYLDKSDYTRLEALVKASIPEEPIDNPPQGFKICFEKKKEVKISFKMDFKLNGGDVILVDSNFMIEFDKYVCLGIVPSEEEGDPMILGNIAQVNFEVEFDLKGKTVSFTPTICSQNHGASLA</sequence>
<dbReference type="PRINTS" id="PR00792">
    <property type="entry name" value="PEPSIN"/>
</dbReference>
<dbReference type="EnsemblPlants" id="AUR62013992-RA">
    <property type="protein sequence ID" value="AUR62013992-RA:cds"/>
    <property type="gene ID" value="AUR62013992"/>
</dbReference>
<dbReference type="InterPro" id="IPR021109">
    <property type="entry name" value="Peptidase_aspartic_dom_sf"/>
</dbReference>
<keyword evidence="4" id="KW-0378">Hydrolase</keyword>
<keyword evidence="2" id="KW-0645">Protease</keyword>
<keyword evidence="3" id="KW-0064">Aspartyl protease</keyword>
<dbReference type="InterPro" id="IPR001461">
    <property type="entry name" value="Aspartic_peptidase_A1"/>
</dbReference>
<dbReference type="Gene3D" id="2.40.70.10">
    <property type="entry name" value="Acid Proteases"/>
    <property type="match status" value="2"/>
</dbReference>
<dbReference type="InterPro" id="IPR034161">
    <property type="entry name" value="Pepsin-like_plant"/>
</dbReference>
<evidence type="ECO:0000256" key="4">
    <source>
        <dbReference type="ARBA" id="ARBA00022801"/>
    </source>
</evidence>
<proteinExistence type="inferred from homology"/>
<dbReference type="GO" id="GO:0005576">
    <property type="term" value="C:extracellular region"/>
    <property type="evidence" value="ECO:0007669"/>
    <property type="project" value="TreeGrafter"/>
</dbReference>
<protein>
    <recommendedName>
        <fullName evidence="7">Peptidase A1 domain-containing protein</fullName>
    </recommendedName>
</protein>
<reference evidence="8" key="2">
    <citation type="submission" date="2021-03" db="UniProtKB">
        <authorList>
            <consortium name="EnsemblPlants"/>
        </authorList>
    </citation>
    <scope>IDENTIFICATION</scope>
</reference>
<evidence type="ECO:0000313" key="8">
    <source>
        <dbReference type="EnsemblPlants" id="AUR62013992-RA:cds"/>
    </source>
</evidence>
<evidence type="ECO:0000256" key="1">
    <source>
        <dbReference type="ARBA" id="ARBA00007447"/>
    </source>
</evidence>
<dbReference type="PROSITE" id="PS51767">
    <property type="entry name" value="PEPTIDASE_A1"/>
    <property type="match status" value="1"/>
</dbReference>
<organism evidence="8 9">
    <name type="scientific">Chenopodium quinoa</name>
    <name type="common">Quinoa</name>
    <dbReference type="NCBI Taxonomy" id="63459"/>
    <lineage>
        <taxon>Eukaryota</taxon>
        <taxon>Viridiplantae</taxon>
        <taxon>Streptophyta</taxon>
        <taxon>Embryophyta</taxon>
        <taxon>Tracheophyta</taxon>
        <taxon>Spermatophyta</taxon>
        <taxon>Magnoliopsida</taxon>
        <taxon>eudicotyledons</taxon>
        <taxon>Gunneridae</taxon>
        <taxon>Pentapetalae</taxon>
        <taxon>Caryophyllales</taxon>
        <taxon>Chenopodiaceae</taxon>
        <taxon>Chenopodioideae</taxon>
        <taxon>Atripliceae</taxon>
        <taxon>Chenopodium</taxon>
    </lineage>
</organism>
<dbReference type="OMA" id="NMICLAV"/>
<evidence type="ECO:0000256" key="3">
    <source>
        <dbReference type="ARBA" id="ARBA00022750"/>
    </source>
</evidence>
<dbReference type="PANTHER" id="PTHR47967">
    <property type="entry name" value="OS07G0603500 PROTEIN-RELATED"/>
    <property type="match status" value="1"/>
</dbReference>
<evidence type="ECO:0000313" key="9">
    <source>
        <dbReference type="Proteomes" id="UP000596660"/>
    </source>
</evidence>
<dbReference type="CDD" id="cd05476">
    <property type="entry name" value="pepsin_A_like_plant"/>
    <property type="match status" value="1"/>
</dbReference>
<dbReference type="SUPFAM" id="SSF50630">
    <property type="entry name" value="Acid proteases"/>
    <property type="match status" value="1"/>
</dbReference>
<keyword evidence="9" id="KW-1185">Reference proteome</keyword>
<evidence type="ECO:0000256" key="2">
    <source>
        <dbReference type="ARBA" id="ARBA00022670"/>
    </source>
</evidence>
<dbReference type="Proteomes" id="UP000596660">
    <property type="component" value="Unplaced"/>
</dbReference>
<dbReference type="InterPro" id="IPR033121">
    <property type="entry name" value="PEPTIDASE_A1"/>
</dbReference>
<dbReference type="AlphaFoldDB" id="A0A803LJ45"/>
<accession>A0A803LJ45</accession>
<keyword evidence="5" id="KW-0325">Glycoprotein</keyword>
<dbReference type="Gramene" id="AUR62013992-RA">
    <property type="protein sequence ID" value="AUR62013992-RA:cds"/>
    <property type="gene ID" value="AUR62013992"/>
</dbReference>
<dbReference type="GO" id="GO:0006508">
    <property type="term" value="P:proteolysis"/>
    <property type="evidence" value="ECO:0007669"/>
    <property type="project" value="UniProtKB-KW"/>
</dbReference>
<name>A0A803LJ45_CHEQI</name>
<dbReference type="InterPro" id="IPR051708">
    <property type="entry name" value="Plant_Aspart_Prot_A1"/>
</dbReference>
<dbReference type="Pfam" id="PF14543">
    <property type="entry name" value="TAXi_N"/>
    <property type="match status" value="1"/>
</dbReference>
<dbReference type="InterPro" id="IPR032861">
    <property type="entry name" value="TAXi_N"/>
</dbReference>
<evidence type="ECO:0000256" key="6">
    <source>
        <dbReference type="PIRSR" id="PIRSR601461-1"/>
    </source>
</evidence>
<reference evidence="8" key="1">
    <citation type="journal article" date="2017" name="Nature">
        <title>The genome of Chenopodium quinoa.</title>
        <authorList>
            <person name="Jarvis D.E."/>
            <person name="Ho Y.S."/>
            <person name="Lightfoot D.J."/>
            <person name="Schmoeckel S.M."/>
            <person name="Li B."/>
            <person name="Borm T.J.A."/>
            <person name="Ohyanagi H."/>
            <person name="Mineta K."/>
            <person name="Michell C.T."/>
            <person name="Saber N."/>
            <person name="Kharbatia N.M."/>
            <person name="Rupper R.R."/>
            <person name="Sharp A.R."/>
            <person name="Dally N."/>
            <person name="Boughton B.A."/>
            <person name="Woo Y.H."/>
            <person name="Gao G."/>
            <person name="Schijlen E.G.W.M."/>
            <person name="Guo X."/>
            <person name="Momin A.A."/>
            <person name="Negrao S."/>
            <person name="Al-Babili S."/>
            <person name="Gehring C."/>
            <person name="Roessner U."/>
            <person name="Jung C."/>
            <person name="Murphy K."/>
            <person name="Arold S.T."/>
            <person name="Gojobori T."/>
            <person name="van der Linden C.G."/>
            <person name="van Loo E.N."/>
            <person name="Jellen E.N."/>
            <person name="Maughan P.J."/>
            <person name="Tester M."/>
        </authorList>
    </citation>
    <scope>NUCLEOTIDE SEQUENCE [LARGE SCALE GENOMIC DNA]</scope>
    <source>
        <strain evidence="8">cv. PI 614886</strain>
    </source>
</reference>
<evidence type="ECO:0000259" key="7">
    <source>
        <dbReference type="PROSITE" id="PS51767"/>
    </source>
</evidence>
<dbReference type="GO" id="GO:0004190">
    <property type="term" value="F:aspartic-type endopeptidase activity"/>
    <property type="evidence" value="ECO:0007669"/>
    <property type="project" value="UniProtKB-KW"/>
</dbReference>
<dbReference type="PANTHER" id="PTHR47967:SF138">
    <property type="entry name" value="ASPARTIC PROTEINASE CDR1-LIKE"/>
    <property type="match status" value="1"/>
</dbReference>